<sequence>MEQSSKTARELYEEIKARPMRPRFGFGRKPMLINIDLQKAYTAVGEFATAYETDPKQLDYVNELADLFRAKRLPVAWTYVAYMESGEDCGVWGTRTNTPDSLQNIKVGSERSKFDPRLKIDEVKDIIVNKRMASAFFETNIPSLMVWHQCDSVILTGGSTSGCVRATCVEALSRGYKVAIPEECVADKHESPHFANLYDMAVKYADVVPVADVIAYLKAYPGTNA</sequence>
<comment type="caution">
    <text evidence="3">The sequence shown here is derived from an EMBL/GenBank/DDBJ whole genome shotgun (WGS) entry which is preliminary data.</text>
</comment>
<feature type="domain" description="Isochorismatase-like" evidence="2">
    <location>
        <begin position="31"/>
        <end position="211"/>
    </location>
</feature>
<evidence type="ECO:0000256" key="1">
    <source>
        <dbReference type="ARBA" id="ARBA00022801"/>
    </source>
</evidence>
<dbReference type="RefSeq" id="WP_171217020.1">
    <property type="nucleotide sequence ID" value="NZ_JABEPP010000001.1"/>
</dbReference>
<accession>A0A849I1U4</accession>
<dbReference type="AlphaFoldDB" id="A0A849I1U4"/>
<dbReference type="Proteomes" id="UP000564885">
    <property type="component" value="Unassembled WGS sequence"/>
</dbReference>
<dbReference type="EMBL" id="JABEPP010000001">
    <property type="protein sequence ID" value="NNM71574.1"/>
    <property type="molecule type" value="Genomic_DNA"/>
</dbReference>
<dbReference type="GO" id="GO:0016787">
    <property type="term" value="F:hydrolase activity"/>
    <property type="evidence" value="ECO:0007669"/>
    <property type="project" value="UniProtKB-KW"/>
</dbReference>
<dbReference type="PANTHER" id="PTHR43540">
    <property type="entry name" value="PEROXYUREIDOACRYLATE/UREIDOACRYLATE AMIDOHYDROLASE-RELATED"/>
    <property type="match status" value="1"/>
</dbReference>
<organism evidence="3 4">
    <name type="scientific">Enterovirga aerilata</name>
    <dbReference type="NCBI Taxonomy" id="2730920"/>
    <lineage>
        <taxon>Bacteria</taxon>
        <taxon>Pseudomonadati</taxon>
        <taxon>Pseudomonadota</taxon>
        <taxon>Alphaproteobacteria</taxon>
        <taxon>Hyphomicrobiales</taxon>
        <taxon>Methylobacteriaceae</taxon>
        <taxon>Enterovirga</taxon>
    </lineage>
</organism>
<evidence type="ECO:0000313" key="4">
    <source>
        <dbReference type="Proteomes" id="UP000564885"/>
    </source>
</evidence>
<dbReference type="SUPFAM" id="SSF52499">
    <property type="entry name" value="Isochorismatase-like hydrolases"/>
    <property type="match status" value="1"/>
</dbReference>
<evidence type="ECO:0000259" key="2">
    <source>
        <dbReference type="Pfam" id="PF00857"/>
    </source>
</evidence>
<dbReference type="Pfam" id="PF00857">
    <property type="entry name" value="Isochorismatase"/>
    <property type="match status" value="1"/>
</dbReference>
<dbReference type="InterPro" id="IPR050272">
    <property type="entry name" value="Isochorismatase-like_hydrls"/>
</dbReference>
<keyword evidence="4" id="KW-1185">Reference proteome</keyword>
<reference evidence="3 4" key="1">
    <citation type="submission" date="2020-04" db="EMBL/GenBank/DDBJ databases">
        <title>Enterovirga sp. isolate from soil.</title>
        <authorList>
            <person name="Chea S."/>
            <person name="Kim D.-U."/>
        </authorList>
    </citation>
    <scope>NUCLEOTIDE SEQUENCE [LARGE SCALE GENOMIC DNA]</scope>
    <source>
        <strain evidence="3 4">DB1703</strain>
    </source>
</reference>
<proteinExistence type="predicted"/>
<evidence type="ECO:0000313" key="3">
    <source>
        <dbReference type="EMBL" id="NNM71574.1"/>
    </source>
</evidence>
<keyword evidence="1" id="KW-0378">Hydrolase</keyword>
<gene>
    <name evidence="3" type="ORF">HJG44_04065</name>
</gene>
<dbReference type="InterPro" id="IPR000868">
    <property type="entry name" value="Isochorismatase-like_dom"/>
</dbReference>
<name>A0A849I1U4_9HYPH</name>
<dbReference type="PANTHER" id="PTHR43540:SF1">
    <property type="entry name" value="ISOCHORISMATASE HYDROLASE"/>
    <property type="match status" value="1"/>
</dbReference>
<dbReference type="Gene3D" id="3.40.50.850">
    <property type="entry name" value="Isochorismatase-like"/>
    <property type="match status" value="1"/>
</dbReference>
<protein>
    <submittedName>
        <fullName evidence="3">Isochorismatase family protein</fullName>
    </submittedName>
</protein>
<dbReference type="InterPro" id="IPR036380">
    <property type="entry name" value="Isochorismatase-like_sf"/>
</dbReference>